<organism evidence="2 3">
    <name type="scientific">Chryseobacterium fistulae</name>
    <dbReference type="NCBI Taxonomy" id="2675058"/>
    <lineage>
        <taxon>Bacteria</taxon>
        <taxon>Pseudomonadati</taxon>
        <taxon>Bacteroidota</taxon>
        <taxon>Flavobacteriia</taxon>
        <taxon>Flavobacteriales</taxon>
        <taxon>Weeksellaceae</taxon>
        <taxon>Chryseobacterium group</taxon>
        <taxon>Chryseobacterium</taxon>
    </lineage>
</organism>
<evidence type="ECO:0000313" key="3">
    <source>
        <dbReference type="Proteomes" id="UP000445309"/>
    </source>
</evidence>
<dbReference type="EMBL" id="CACVBY010000031">
    <property type="protein sequence ID" value="CAA7387391.1"/>
    <property type="molecule type" value="Genomic_DNA"/>
</dbReference>
<feature type="compositionally biased region" description="Polar residues" evidence="1">
    <location>
        <begin position="30"/>
        <end position="49"/>
    </location>
</feature>
<reference evidence="2 3" key="1">
    <citation type="submission" date="2020-01" db="EMBL/GenBank/DDBJ databases">
        <authorList>
            <person name="Rodrigo-Torres L."/>
            <person name="Arahal R. D."/>
            <person name="Lucena T."/>
        </authorList>
    </citation>
    <scope>NUCLEOTIDE SEQUENCE [LARGE SCALE GENOMIC DNA]</scope>
    <source>
        <strain evidence="2 3">CECT 9393</strain>
    </source>
</reference>
<name>A0A6N4XU46_9FLAO</name>
<evidence type="ECO:0000313" key="2">
    <source>
        <dbReference type="EMBL" id="CAA7387391.1"/>
    </source>
</evidence>
<accession>A0A6N4XU46</accession>
<sequence>MGKSQFLTKKQVDKIFGKTNGKSALYERSGTINKTSNQNTTSTASPSSL</sequence>
<dbReference type="Proteomes" id="UP000445309">
    <property type="component" value="Unassembled WGS sequence"/>
</dbReference>
<proteinExistence type="predicted"/>
<evidence type="ECO:0000256" key="1">
    <source>
        <dbReference type="SAM" id="MobiDB-lite"/>
    </source>
</evidence>
<keyword evidence="3" id="KW-1185">Reference proteome</keyword>
<protein>
    <submittedName>
        <fullName evidence="2">Uncharacterized protein</fullName>
    </submittedName>
</protein>
<dbReference type="RefSeq" id="WP_162072828.1">
    <property type="nucleotide sequence ID" value="NZ_CACVBY010000031.1"/>
</dbReference>
<gene>
    <name evidence="2" type="ORF">CHRY9393_01621</name>
</gene>
<dbReference type="AlphaFoldDB" id="A0A6N4XU46"/>
<feature type="region of interest" description="Disordered" evidence="1">
    <location>
        <begin position="18"/>
        <end position="49"/>
    </location>
</feature>